<dbReference type="InterPro" id="IPR029056">
    <property type="entry name" value="Ribokinase-like"/>
</dbReference>
<accession>A0A1I3I9T3</accession>
<dbReference type="InterPro" id="IPR011611">
    <property type="entry name" value="PfkB_dom"/>
</dbReference>
<evidence type="ECO:0000256" key="2">
    <source>
        <dbReference type="ARBA" id="ARBA00022679"/>
    </source>
</evidence>
<dbReference type="OrthoDB" id="357193at2"/>
<protein>
    <submittedName>
        <fullName evidence="8">1-phosphofructokinase</fullName>
    </submittedName>
</protein>
<dbReference type="AlphaFoldDB" id="A0A1I3I9T3"/>
<comment type="similarity">
    <text evidence="1">Belongs to the carbohydrate kinase PfkB family.</text>
</comment>
<dbReference type="Proteomes" id="UP000182737">
    <property type="component" value="Unassembled WGS sequence"/>
</dbReference>
<name>A0A1I3I9T3_9SPIR</name>
<keyword evidence="4 8" id="KW-0418">Kinase</keyword>
<dbReference type="SUPFAM" id="SSF53613">
    <property type="entry name" value="Ribokinase-like"/>
    <property type="match status" value="1"/>
</dbReference>
<dbReference type="Pfam" id="PF00294">
    <property type="entry name" value="PfkB"/>
    <property type="match status" value="1"/>
</dbReference>
<proteinExistence type="inferred from homology"/>
<evidence type="ECO:0000256" key="1">
    <source>
        <dbReference type="ARBA" id="ARBA00010688"/>
    </source>
</evidence>
<dbReference type="GO" id="GO:0005975">
    <property type="term" value="P:carbohydrate metabolic process"/>
    <property type="evidence" value="ECO:0007669"/>
    <property type="project" value="InterPro"/>
</dbReference>
<keyword evidence="5" id="KW-0067">ATP-binding</keyword>
<dbReference type="GO" id="GO:0005524">
    <property type="term" value="F:ATP binding"/>
    <property type="evidence" value="ECO:0007669"/>
    <property type="project" value="UniProtKB-KW"/>
</dbReference>
<evidence type="ECO:0000313" key="9">
    <source>
        <dbReference type="Proteomes" id="UP000182737"/>
    </source>
</evidence>
<feature type="domain" description="Carbohydrate kinase PfkB" evidence="7">
    <location>
        <begin position="5"/>
        <end position="295"/>
    </location>
</feature>
<dbReference type="EMBL" id="FORI01000001">
    <property type="protein sequence ID" value="SFI44765.1"/>
    <property type="molecule type" value="Genomic_DNA"/>
</dbReference>
<evidence type="ECO:0000256" key="4">
    <source>
        <dbReference type="ARBA" id="ARBA00022777"/>
    </source>
</evidence>
<evidence type="ECO:0000259" key="7">
    <source>
        <dbReference type="Pfam" id="PF00294"/>
    </source>
</evidence>
<keyword evidence="9" id="KW-1185">Reference proteome</keyword>
<dbReference type="GO" id="GO:0016773">
    <property type="term" value="F:phosphotransferase activity, alcohol group as acceptor"/>
    <property type="evidence" value="ECO:0007669"/>
    <property type="project" value="InterPro"/>
</dbReference>
<evidence type="ECO:0000256" key="3">
    <source>
        <dbReference type="ARBA" id="ARBA00022741"/>
    </source>
</evidence>
<reference evidence="9" key="1">
    <citation type="submission" date="2016-10" db="EMBL/GenBank/DDBJ databases">
        <authorList>
            <person name="Varghese N."/>
            <person name="Submissions S."/>
        </authorList>
    </citation>
    <scope>NUCLEOTIDE SEQUENCE [LARGE SCALE GENOMIC DNA]</scope>
    <source>
        <strain evidence="9">XBD1002</strain>
    </source>
</reference>
<sequence length="303" mass="33049">MKILCICLSSTLQRTISFKELNLTQVNRSEHYRLDASGKAVNSARVLNQLEKGAATVVCPLGENNLKAFTDAAERDELELCYVTIPGNTRECWTLLDRNAGTTTELVVGEPLLEGEKDLKAVSSAEIKILKFINDALPQVDAVLLAGSRPKIWSDDLYATICGMTRDAGKLFLADYIGEDMKKTLAASIPDIIKINEEEFRATFPEMDGQPLQQAITEKSRALNNIIVVTRGCDSTYAAARGQFSECPTEKVAALNTTACGDSFNAGFIYEYVRTADLSAALQKGTWCAARNAENEAPGTLHP</sequence>
<dbReference type="PANTHER" id="PTHR46566:SF2">
    <property type="entry name" value="ATP-DEPENDENT 6-PHOSPHOFRUCTOKINASE ISOZYME 2"/>
    <property type="match status" value="1"/>
</dbReference>
<dbReference type="InterPro" id="IPR017583">
    <property type="entry name" value="Tagatose/fructose_Pkinase"/>
</dbReference>
<evidence type="ECO:0000313" key="8">
    <source>
        <dbReference type="EMBL" id="SFI44765.1"/>
    </source>
</evidence>
<evidence type="ECO:0000256" key="6">
    <source>
        <dbReference type="PIRNR" id="PIRNR000535"/>
    </source>
</evidence>
<evidence type="ECO:0000256" key="5">
    <source>
        <dbReference type="ARBA" id="ARBA00022840"/>
    </source>
</evidence>
<gene>
    <name evidence="8" type="ORF">SAMN04487775_101436</name>
</gene>
<dbReference type="GO" id="GO:0016301">
    <property type="term" value="F:kinase activity"/>
    <property type="evidence" value="ECO:0007669"/>
    <property type="project" value="UniProtKB-KW"/>
</dbReference>
<organism evidence="8 9">
    <name type="scientific">Treponema bryantii</name>
    <dbReference type="NCBI Taxonomy" id="163"/>
    <lineage>
        <taxon>Bacteria</taxon>
        <taxon>Pseudomonadati</taxon>
        <taxon>Spirochaetota</taxon>
        <taxon>Spirochaetia</taxon>
        <taxon>Spirochaetales</taxon>
        <taxon>Treponemataceae</taxon>
        <taxon>Treponema</taxon>
    </lineage>
</organism>
<dbReference type="Gene3D" id="3.40.1190.20">
    <property type="match status" value="1"/>
</dbReference>
<dbReference type="PIRSF" id="PIRSF000535">
    <property type="entry name" value="1PFK/6PFK/LacC"/>
    <property type="match status" value="1"/>
</dbReference>
<dbReference type="PANTHER" id="PTHR46566">
    <property type="entry name" value="1-PHOSPHOFRUCTOKINASE-RELATED"/>
    <property type="match status" value="1"/>
</dbReference>
<keyword evidence="2 6" id="KW-0808">Transferase</keyword>
<keyword evidence="3" id="KW-0547">Nucleotide-binding</keyword>
<dbReference type="RefSeq" id="WP_074930033.1">
    <property type="nucleotide sequence ID" value="NZ_FORI01000001.1"/>
</dbReference>